<keyword evidence="3" id="KW-1185">Reference proteome</keyword>
<keyword evidence="1" id="KW-0732">Signal</keyword>
<evidence type="ECO:0000313" key="3">
    <source>
        <dbReference type="Proteomes" id="UP000186303"/>
    </source>
</evidence>
<reference evidence="3" key="1">
    <citation type="journal article" date="2017" name="Nucleic Acids Res.">
        <title>Proteogenomics produces comprehensive and highly accurate protein-coding gene annotation in a complete genome assembly of Malassezia sympodialis.</title>
        <authorList>
            <person name="Zhu Y."/>
            <person name="Engstroem P.G."/>
            <person name="Tellgren-Roth C."/>
            <person name="Baudo C.D."/>
            <person name="Kennell J.C."/>
            <person name="Sun S."/>
            <person name="Billmyre R.B."/>
            <person name="Schroeder M.S."/>
            <person name="Andersson A."/>
            <person name="Holm T."/>
            <person name="Sigurgeirsson B."/>
            <person name="Wu G."/>
            <person name="Sankaranarayanan S.R."/>
            <person name="Siddharthan R."/>
            <person name="Sanyal K."/>
            <person name="Lundeberg J."/>
            <person name="Nystedt B."/>
            <person name="Boekhout T."/>
            <person name="Dawson T.L. Jr."/>
            <person name="Heitman J."/>
            <person name="Scheynius A."/>
            <person name="Lehtioe J."/>
        </authorList>
    </citation>
    <scope>NUCLEOTIDE SEQUENCE [LARGE SCALE GENOMIC DNA]</scope>
    <source>
        <strain evidence="3">ATCC 42132</strain>
    </source>
</reference>
<name>A0A1M8A251_MALS4</name>
<organism evidence="2 3">
    <name type="scientific">Malassezia sympodialis (strain ATCC 42132)</name>
    <name type="common">Atopic eczema-associated yeast</name>
    <dbReference type="NCBI Taxonomy" id="1230383"/>
    <lineage>
        <taxon>Eukaryota</taxon>
        <taxon>Fungi</taxon>
        <taxon>Dikarya</taxon>
        <taxon>Basidiomycota</taxon>
        <taxon>Ustilaginomycotina</taxon>
        <taxon>Malasseziomycetes</taxon>
        <taxon>Malasseziales</taxon>
        <taxon>Malasseziaceae</taxon>
        <taxon>Malassezia</taxon>
    </lineage>
</organism>
<accession>A0A1M8A251</accession>
<protein>
    <submittedName>
        <fullName evidence="2">Uncharacterized protein</fullName>
    </submittedName>
</protein>
<gene>
    <name evidence="2" type="ORF">MSYG_0831</name>
</gene>
<proteinExistence type="predicted"/>
<feature type="chain" id="PRO_5012252481" evidence="1">
    <location>
        <begin position="21"/>
        <end position="93"/>
    </location>
</feature>
<dbReference type="EMBL" id="LT671821">
    <property type="protein sequence ID" value="SHO76493.1"/>
    <property type="molecule type" value="Genomic_DNA"/>
</dbReference>
<dbReference type="AlphaFoldDB" id="A0A1M8A251"/>
<dbReference type="Proteomes" id="UP000186303">
    <property type="component" value="Chromosome 1"/>
</dbReference>
<evidence type="ECO:0000313" key="2">
    <source>
        <dbReference type="EMBL" id="SHO76493.1"/>
    </source>
</evidence>
<evidence type="ECO:0000256" key="1">
    <source>
        <dbReference type="SAM" id="SignalP"/>
    </source>
</evidence>
<sequence length="93" mass="10769">MKWSLVFLAFFAYFASVVAAQAFQHGHDMTARRAKGQCAKYPQLKHLHDMLKSKMPKLHEKLMHYKQATTSESQVNETVEAIQQLFQKVQQVC</sequence>
<feature type="signal peptide" evidence="1">
    <location>
        <begin position="1"/>
        <end position="20"/>
    </location>
</feature>